<comment type="subcellular location">
    <subcellularLocation>
        <location evidence="1 12">Cell membrane</location>
        <topology evidence="1 12">Multi-pass membrane protein</topology>
    </subcellularLocation>
</comment>
<gene>
    <name evidence="12" type="primary">fluC</name>
    <name evidence="12" type="synonym">crcB</name>
    <name evidence="13" type="ORF">D1224_02205</name>
</gene>
<dbReference type="GO" id="GO:0046872">
    <property type="term" value="F:metal ion binding"/>
    <property type="evidence" value="ECO:0007669"/>
    <property type="project" value="UniProtKB-KW"/>
</dbReference>
<dbReference type="InterPro" id="IPR003691">
    <property type="entry name" value="FluC"/>
</dbReference>
<evidence type="ECO:0000256" key="10">
    <source>
        <dbReference type="ARBA" id="ARBA00035120"/>
    </source>
</evidence>
<keyword evidence="7 12" id="KW-0406">Ion transport</keyword>
<dbReference type="Pfam" id="PF02537">
    <property type="entry name" value="CRCB"/>
    <property type="match status" value="1"/>
</dbReference>
<proteinExistence type="inferred from homology"/>
<evidence type="ECO:0000256" key="12">
    <source>
        <dbReference type="HAMAP-Rule" id="MF_00454"/>
    </source>
</evidence>
<comment type="function">
    <text evidence="12">Fluoride-specific ion channel. Important for reducing fluoride concentration in the cell, thus reducing its toxicity.</text>
</comment>
<keyword evidence="12" id="KW-0813">Transport</keyword>
<keyword evidence="5 12" id="KW-1133">Transmembrane helix</keyword>
<dbReference type="GO" id="GO:0005886">
    <property type="term" value="C:plasma membrane"/>
    <property type="evidence" value="ECO:0007669"/>
    <property type="project" value="UniProtKB-SubCell"/>
</dbReference>
<comment type="catalytic activity">
    <reaction evidence="11">
        <text>fluoride(in) = fluoride(out)</text>
        <dbReference type="Rhea" id="RHEA:76159"/>
        <dbReference type="ChEBI" id="CHEBI:17051"/>
    </reaction>
    <physiologicalReaction direction="left-to-right" evidence="11">
        <dbReference type="Rhea" id="RHEA:76160"/>
    </physiologicalReaction>
</comment>
<dbReference type="RefSeq" id="WP_119378430.1">
    <property type="nucleotide sequence ID" value="NZ_QWGB01000004.1"/>
</dbReference>
<keyword evidence="12" id="KW-0479">Metal-binding</keyword>
<keyword evidence="3" id="KW-0997">Cell inner membrane</keyword>
<evidence type="ECO:0000256" key="4">
    <source>
        <dbReference type="ARBA" id="ARBA00022692"/>
    </source>
</evidence>
<dbReference type="PANTHER" id="PTHR28259:SF1">
    <property type="entry name" value="FLUORIDE EXPORT PROTEIN 1-RELATED"/>
    <property type="match status" value="1"/>
</dbReference>
<reference evidence="13 14" key="1">
    <citation type="submission" date="2018-08" db="EMBL/GenBank/DDBJ databases">
        <title>Henriciella mobilis sp. nov., isolated from seawater.</title>
        <authorList>
            <person name="Cheng H."/>
            <person name="Wu Y.-H."/>
            <person name="Xu X.-W."/>
            <person name="Guo L.-L."/>
        </authorList>
    </citation>
    <scope>NUCLEOTIDE SEQUENCE [LARGE SCALE GENOMIC DNA]</scope>
    <source>
        <strain evidence="13 14">CCUG66934</strain>
    </source>
</reference>
<feature type="binding site" evidence="12">
    <location>
        <position position="81"/>
    </location>
    <ligand>
        <name>Na(+)</name>
        <dbReference type="ChEBI" id="CHEBI:29101"/>
        <note>structural</note>
    </ligand>
</feature>
<evidence type="ECO:0000313" key="13">
    <source>
        <dbReference type="EMBL" id="RIJ26081.1"/>
    </source>
</evidence>
<keyword evidence="9 12" id="KW-0407">Ion channel</keyword>
<feature type="transmembrane region" description="Helical" evidence="12">
    <location>
        <begin position="36"/>
        <end position="57"/>
    </location>
</feature>
<dbReference type="PANTHER" id="PTHR28259">
    <property type="entry name" value="FLUORIDE EXPORT PROTEIN 1-RELATED"/>
    <property type="match status" value="1"/>
</dbReference>
<protein>
    <recommendedName>
        <fullName evidence="12">Fluoride-specific ion channel FluC</fullName>
    </recommendedName>
</protein>
<evidence type="ECO:0000256" key="8">
    <source>
        <dbReference type="ARBA" id="ARBA00023136"/>
    </source>
</evidence>
<dbReference type="GO" id="GO:0140114">
    <property type="term" value="P:cellular detoxification of fluoride"/>
    <property type="evidence" value="ECO:0007669"/>
    <property type="project" value="UniProtKB-UniRule"/>
</dbReference>
<keyword evidence="14" id="KW-1185">Reference proteome</keyword>
<evidence type="ECO:0000256" key="11">
    <source>
        <dbReference type="ARBA" id="ARBA00035585"/>
    </source>
</evidence>
<evidence type="ECO:0000313" key="14">
    <source>
        <dbReference type="Proteomes" id="UP000265431"/>
    </source>
</evidence>
<evidence type="ECO:0000256" key="7">
    <source>
        <dbReference type="ARBA" id="ARBA00023065"/>
    </source>
</evidence>
<keyword evidence="4 12" id="KW-0812">Transmembrane</keyword>
<dbReference type="OrthoDB" id="9806299at2"/>
<evidence type="ECO:0000256" key="1">
    <source>
        <dbReference type="ARBA" id="ARBA00004651"/>
    </source>
</evidence>
<evidence type="ECO:0000256" key="2">
    <source>
        <dbReference type="ARBA" id="ARBA00022475"/>
    </source>
</evidence>
<evidence type="ECO:0000256" key="6">
    <source>
        <dbReference type="ARBA" id="ARBA00023053"/>
    </source>
</evidence>
<feature type="transmembrane region" description="Helical" evidence="12">
    <location>
        <begin position="69"/>
        <end position="90"/>
    </location>
</feature>
<comment type="activity regulation">
    <text evidence="12">Na(+) is not transported, but it plays an essential structural role and its presence is essential for fluoride channel function.</text>
</comment>
<dbReference type="Proteomes" id="UP000265431">
    <property type="component" value="Unassembled WGS sequence"/>
</dbReference>
<dbReference type="AlphaFoldDB" id="A0A399R6E8"/>
<comment type="similarity">
    <text evidence="10 12">Belongs to the fluoride channel Fluc/FEX (TC 1.A.43) family.</text>
</comment>
<evidence type="ECO:0000256" key="3">
    <source>
        <dbReference type="ARBA" id="ARBA00022519"/>
    </source>
</evidence>
<dbReference type="HAMAP" id="MF_00454">
    <property type="entry name" value="FluC"/>
    <property type="match status" value="1"/>
</dbReference>
<feature type="transmembrane region" description="Helical" evidence="12">
    <location>
        <begin position="102"/>
        <end position="124"/>
    </location>
</feature>
<keyword evidence="6 12" id="KW-0915">Sodium</keyword>
<evidence type="ECO:0000256" key="9">
    <source>
        <dbReference type="ARBA" id="ARBA00023303"/>
    </source>
</evidence>
<dbReference type="EMBL" id="QWGB01000004">
    <property type="protein sequence ID" value="RIJ26081.1"/>
    <property type="molecule type" value="Genomic_DNA"/>
</dbReference>
<name>A0A399R6E8_9PROT</name>
<keyword evidence="2 12" id="KW-1003">Cell membrane</keyword>
<feature type="binding site" evidence="12">
    <location>
        <position position="78"/>
    </location>
    <ligand>
        <name>Na(+)</name>
        <dbReference type="ChEBI" id="CHEBI:29101"/>
        <note>structural</note>
    </ligand>
</feature>
<sequence length="129" mass="13513">MSGFLYVALGGALGASLRHGAGLAAVRFGFSGWPWATFFVNLLGSLLMGLFIGWLAFKGESLGGGQGARLFLATGLLGGFTTFSAFSLEIAQYIQKDDWTRAIAYAGLSVVAGLALVLIGMMIMRKVLA</sequence>
<comment type="caution">
    <text evidence="13">The sequence shown here is derived from an EMBL/GenBank/DDBJ whole genome shotgun (WGS) entry which is preliminary data.</text>
</comment>
<accession>A0A399R6E8</accession>
<dbReference type="GO" id="GO:0062054">
    <property type="term" value="F:fluoride channel activity"/>
    <property type="evidence" value="ECO:0007669"/>
    <property type="project" value="UniProtKB-UniRule"/>
</dbReference>
<keyword evidence="8 12" id="KW-0472">Membrane</keyword>
<evidence type="ECO:0000256" key="5">
    <source>
        <dbReference type="ARBA" id="ARBA00022989"/>
    </source>
</evidence>
<organism evidence="13 14">
    <name type="scientific">Henriciella barbarensis</name>
    <dbReference type="NCBI Taxonomy" id="86342"/>
    <lineage>
        <taxon>Bacteria</taxon>
        <taxon>Pseudomonadati</taxon>
        <taxon>Pseudomonadota</taxon>
        <taxon>Alphaproteobacteria</taxon>
        <taxon>Hyphomonadales</taxon>
        <taxon>Hyphomonadaceae</taxon>
        <taxon>Henriciella</taxon>
    </lineage>
</organism>